<keyword evidence="2" id="KW-1185">Reference proteome</keyword>
<evidence type="ECO:0000313" key="2">
    <source>
        <dbReference type="Proteomes" id="UP000234323"/>
    </source>
</evidence>
<reference evidence="1 2" key="1">
    <citation type="submission" date="2015-10" db="EMBL/GenBank/DDBJ databases">
        <title>Genome analyses suggest a sexual origin of heterokaryosis in a supposedly ancient asexual fungus.</title>
        <authorList>
            <person name="Ropars J."/>
            <person name="Sedzielewska K."/>
            <person name="Noel J."/>
            <person name="Charron P."/>
            <person name="Farinelli L."/>
            <person name="Marton T."/>
            <person name="Kruger M."/>
            <person name="Pelin A."/>
            <person name="Brachmann A."/>
            <person name="Corradi N."/>
        </authorList>
    </citation>
    <scope>NUCLEOTIDE SEQUENCE [LARGE SCALE GENOMIC DNA]</scope>
    <source>
        <strain evidence="1 2">A4</strain>
    </source>
</reference>
<sequence length="296" mass="34762">MDDNYRETMVKSLIITYWNRKTISKSVAKSELDNFELNSTSDKVKEFWKEIERIERDINVRREYRFSIDQHLREEKKHLSTIHLKELQEDDAISKNYDAEEENVSIEHYSDTDDDLDMAEINNNCSETNRKNSDDIEDFGDSVIPVNADTFIERLECQPSLGHTRRWILPSGTDVSEILEEYVKTVPENQKCLNPVYWGILDLTGNHPETKSLFSEKDWSDMVKNFEEEVKLSETTVSDAVCHFFDEIDEIIKKHEDPVMEIDKFSPEKIEESITESIKTMEEEEDENKATIPWST</sequence>
<gene>
    <name evidence="1" type="ORF">RhiirA4_548919</name>
</gene>
<dbReference type="VEuPathDB" id="FungiDB:RhiirA1_528464"/>
<evidence type="ECO:0000313" key="1">
    <source>
        <dbReference type="EMBL" id="PKY55823.1"/>
    </source>
</evidence>
<protein>
    <submittedName>
        <fullName evidence="1">Uncharacterized protein</fullName>
    </submittedName>
</protein>
<dbReference type="Proteomes" id="UP000234323">
    <property type="component" value="Unassembled WGS sequence"/>
</dbReference>
<name>A0A2I1HAB4_9GLOM</name>
<dbReference type="VEuPathDB" id="FungiDB:RhiirFUN_001606"/>
<comment type="caution">
    <text evidence="1">The sequence shown here is derived from an EMBL/GenBank/DDBJ whole genome shotgun (WGS) entry which is preliminary data.</text>
</comment>
<proteinExistence type="predicted"/>
<dbReference type="EMBL" id="LLXI01001975">
    <property type="protein sequence ID" value="PKY55823.1"/>
    <property type="molecule type" value="Genomic_DNA"/>
</dbReference>
<dbReference type="VEuPathDB" id="FungiDB:FUN_006131"/>
<dbReference type="AlphaFoldDB" id="A0A2I1HAB4"/>
<organism evidence="1 2">
    <name type="scientific">Rhizophagus irregularis</name>
    <dbReference type="NCBI Taxonomy" id="588596"/>
    <lineage>
        <taxon>Eukaryota</taxon>
        <taxon>Fungi</taxon>
        <taxon>Fungi incertae sedis</taxon>
        <taxon>Mucoromycota</taxon>
        <taxon>Glomeromycotina</taxon>
        <taxon>Glomeromycetes</taxon>
        <taxon>Glomerales</taxon>
        <taxon>Glomeraceae</taxon>
        <taxon>Rhizophagus</taxon>
    </lineage>
</organism>
<accession>A0A2I1HAB4</accession>